<comment type="caution">
    <text evidence="1">The sequence shown here is derived from an EMBL/GenBank/DDBJ whole genome shotgun (WGS) entry which is preliminary data.</text>
</comment>
<name>A0A9D4FRC2_DREPO</name>
<gene>
    <name evidence="1" type="ORF">DPMN_155515</name>
</gene>
<reference evidence="1" key="2">
    <citation type="submission" date="2020-11" db="EMBL/GenBank/DDBJ databases">
        <authorList>
            <person name="McCartney M.A."/>
            <person name="Auch B."/>
            <person name="Kono T."/>
            <person name="Mallez S."/>
            <person name="Becker A."/>
            <person name="Gohl D.M."/>
            <person name="Silverstein K.A.T."/>
            <person name="Koren S."/>
            <person name="Bechman K.B."/>
            <person name="Herman A."/>
            <person name="Abrahante J.E."/>
            <person name="Garbe J."/>
        </authorList>
    </citation>
    <scope>NUCLEOTIDE SEQUENCE</scope>
    <source>
        <strain evidence="1">Duluth1</strain>
        <tissue evidence="1">Whole animal</tissue>
    </source>
</reference>
<dbReference type="EMBL" id="JAIWYP010000007">
    <property type="protein sequence ID" value="KAH3801853.1"/>
    <property type="molecule type" value="Genomic_DNA"/>
</dbReference>
<keyword evidence="2" id="KW-1185">Reference proteome</keyword>
<organism evidence="1 2">
    <name type="scientific">Dreissena polymorpha</name>
    <name type="common">Zebra mussel</name>
    <name type="synonym">Mytilus polymorpha</name>
    <dbReference type="NCBI Taxonomy" id="45954"/>
    <lineage>
        <taxon>Eukaryota</taxon>
        <taxon>Metazoa</taxon>
        <taxon>Spiralia</taxon>
        <taxon>Lophotrochozoa</taxon>
        <taxon>Mollusca</taxon>
        <taxon>Bivalvia</taxon>
        <taxon>Autobranchia</taxon>
        <taxon>Heteroconchia</taxon>
        <taxon>Euheterodonta</taxon>
        <taxon>Imparidentia</taxon>
        <taxon>Neoheterodontei</taxon>
        <taxon>Myida</taxon>
        <taxon>Dreissenoidea</taxon>
        <taxon>Dreissenidae</taxon>
        <taxon>Dreissena</taxon>
    </lineage>
</organism>
<protein>
    <submittedName>
        <fullName evidence="1">Uncharacterized protein</fullName>
    </submittedName>
</protein>
<evidence type="ECO:0000313" key="2">
    <source>
        <dbReference type="Proteomes" id="UP000828390"/>
    </source>
</evidence>
<sequence>MKDGVPVSIPGYPNVSFENRCTYPWELDPFSATEGLGSVQFSRTVETNQLSTFASSHFCCINTIRSIQSDPKQRMFYYVSCCGNTMRDLINFDIHIRHLCSFLTACSNN</sequence>
<reference evidence="1" key="1">
    <citation type="journal article" date="2019" name="bioRxiv">
        <title>The Genome of the Zebra Mussel, Dreissena polymorpha: A Resource for Invasive Species Research.</title>
        <authorList>
            <person name="McCartney M.A."/>
            <person name="Auch B."/>
            <person name="Kono T."/>
            <person name="Mallez S."/>
            <person name="Zhang Y."/>
            <person name="Obille A."/>
            <person name="Becker A."/>
            <person name="Abrahante J.E."/>
            <person name="Garbe J."/>
            <person name="Badalamenti J.P."/>
            <person name="Herman A."/>
            <person name="Mangelson H."/>
            <person name="Liachko I."/>
            <person name="Sullivan S."/>
            <person name="Sone E.D."/>
            <person name="Koren S."/>
            <person name="Silverstein K.A.T."/>
            <person name="Beckman K.B."/>
            <person name="Gohl D.M."/>
        </authorList>
    </citation>
    <scope>NUCLEOTIDE SEQUENCE</scope>
    <source>
        <strain evidence="1">Duluth1</strain>
        <tissue evidence="1">Whole animal</tissue>
    </source>
</reference>
<accession>A0A9D4FRC2</accession>
<dbReference type="Proteomes" id="UP000828390">
    <property type="component" value="Unassembled WGS sequence"/>
</dbReference>
<evidence type="ECO:0000313" key="1">
    <source>
        <dbReference type="EMBL" id="KAH3801853.1"/>
    </source>
</evidence>
<dbReference type="AlphaFoldDB" id="A0A9D4FRC2"/>
<proteinExistence type="predicted"/>